<dbReference type="GO" id="GO:0003700">
    <property type="term" value="F:DNA-binding transcription factor activity"/>
    <property type="evidence" value="ECO:0007669"/>
    <property type="project" value="InterPro"/>
</dbReference>
<dbReference type="OrthoDB" id="7594920at2"/>
<dbReference type="GO" id="GO:0006950">
    <property type="term" value="P:response to stress"/>
    <property type="evidence" value="ECO:0007669"/>
    <property type="project" value="TreeGrafter"/>
</dbReference>
<keyword evidence="5" id="KW-1185">Reference proteome</keyword>
<accession>A0A418NLN5</accession>
<dbReference type="Pfam" id="PF12802">
    <property type="entry name" value="MarR_2"/>
    <property type="match status" value="1"/>
</dbReference>
<evidence type="ECO:0000259" key="2">
    <source>
        <dbReference type="Pfam" id="PF12802"/>
    </source>
</evidence>
<sequence length="165" mass="18651">MRSSKDRIIPLPADPSPSSRRTVESLAQAGHGRTILERELVDCARRLIRLRKEMDQHIPPGLVKDYAWDILLELFVNGEEGGIVYVKQLMLVSSITPTSAMRLIDRLEDEALIERQPDPLDHRRVIVGLSDRGRSAMVTLLRKILEQPAESDTAARPKPFVPRGR</sequence>
<feature type="region of interest" description="Disordered" evidence="1">
    <location>
        <begin position="1"/>
        <end position="22"/>
    </location>
</feature>
<evidence type="ECO:0000313" key="4">
    <source>
        <dbReference type="EMBL" id="RIV80792.1"/>
    </source>
</evidence>
<dbReference type="EMBL" id="QXFK01000008">
    <property type="protein sequence ID" value="RIV80792.1"/>
    <property type="molecule type" value="Genomic_DNA"/>
</dbReference>
<dbReference type="PANTHER" id="PTHR33164:SF43">
    <property type="entry name" value="HTH-TYPE TRANSCRIPTIONAL REPRESSOR YETL"/>
    <property type="match status" value="1"/>
</dbReference>
<evidence type="ECO:0000313" key="5">
    <source>
        <dbReference type="Proteomes" id="UP000285092"/>
    </source>
</evidence>
<proteinExistence type="predicted"/>
<dbReference type="EMBL" id="QXFK01000019">
    <property type="protein sequence ID" value="RIV75952.1"/>
    <property type="molecule type" value="Genomic_DNA"/>
</dbReference>
<feature type="domain" description="HTH marR-type" evidence="2">
    <location>
        <begin position="68"/>
        <end position="124"/>
    </location>
</feature>
<dbReference type="Proteomes" id="UP000285092">
    <property type="component" value="Unassembled WGS sequence"/>
</dbReference>
<comment type="caution">
    <text evidence="4">The sequence shown here is derived from an EMBL/GenBank/DDBJ whole genome shotgun (WGS) entry which is preliminary data.</text>
</comment>
<dbReference type="InterPro" id="IPR039422">
    <property type="entry name" value="MarR/SlyA-like"/>
</dbReference>
<dbReference type="SUPFAM" id="SSF46785">
    <property type="entry name" value="Winged helix' DNA-binding domain"/>
    <property type="match status" value="1"/>
</dbReference>
<dbReference type="AlphaFoldDB" id="A0A418NLN5"/>
<dbReference type="InterPro" id="IPR036388">
    <property type="entry name" value="WH-like_DNA-bd_sf"/>
</dbReference>
<protein>
    <submittedName>
        <fullName evidence="4">MarR family transcriptional regulator</fullName>
    </submittedName>
</protein>
<reference evidence="4 5" key="1">
    <citation type="submission" date="2018-08" db="EMBL/GenBank/DDBJ databases">
        <title>Altererythrobacter sp.Ery1 and Ery12, the genome sequencing of novel strains in genus Alterythrobacter.</title>
        <authorList>
            <person name="Cheng H."/>
            <person name="Wu Y.-H."/>
            <person name="Fang C."/>
            <person name="Xu X.-W."/>
        </authorList>
    </citation>
    <scope>NUCLEOTIDE SEQUENCE [LARGE SCALE GENOMIC DNA]</scope>
    <source>
        <strain evidence="4 5">Ery1</strain>
    </source>
</reference>
<dbReference type="PANTHER" id="PTHR33164">
    <property type="entry name" value="TRANSCRIPTIONAL REGULATOR, MARR FAMILY"/>
    <property type="match status" value="1"/>
</dbReference>
<gene>
    <name evidence="4" type="ORF">D2V04_02095</name>
    <name evidence="3" type="ORF">D2V04_17030</name>
</gene>
<organism evidence="4 5">
    <name type="scientific">Pelagerythrobacter aerophilus</name>
    <dbReference type="NCBI Taxonomy" id="2306995"/>
    <lineage>
        <taxon>Bacteria</taxon>
        <taxon>Pseudomonadati</taxon>
        <taxon>Pseudomonadota</taxon>
        <taxon>Alphaproteobacteria</taxon>
        <taxon>Sphingomonadales</taxon>
        <taxon>Erythrobacteraceae</taxon>
        <taxon>Pelagerythrobacter</taxon>
    </lineage>
</organism>
<name>A0A418NLN5_9SPHN</name>
<dbReference type="RefSeq" id="WP_119511701.1">
    <property type="nucleotide sequence ID" value="NZ_QXFK01000008.1"/>
</dbReference>
<dbReference type="InterPro" id="IPR036390">
    <property type="entry name" value="WH_DNA-bd_sf"/>
</dbReference>
<dbReference type="InterPro" id="IPR000835">
    <property type="entry name" value="HTH_MarR-typ"/>
</dbReference>
<dbReference type="Gene3D" id="1.10.10.10">
    <property type="entry name" value="Winged helix-like DNA-binding domain superfamily/Winged helix DNA-binding domain"/>
    <property type="match status" value="1"/>
</dbReference>
<evidence type="ECO:0000256" key="1">
    <source>
        <dbReference type="SAM" id="MobiDB-lite"/>
    </source>
</evidence>
<evidence type="ECO:0000313" key="3">
    <source>
        <dbReference type="EMBL" id="RIV75952.1"/>
    </source>
</evidence>